<protein>
    <recommendedName>
        <fullName evidence="7">TF-B3 domain-containing protein</fullName>
    </recommendedName>
</protein>
<dbReference type="Gramene" id="Mp3g07310.1">
    <property type="protein sequence ID" value="Mp3g07310.1.cds"/>
    <property type="gene ID" value="Mp3g07310"/>
</dbReference>
<dbReference type="GO" id="GO:0003677">
    <property type="term" value="F:DNA binding"/>
    <property type="evidence" value="ECO:0007669"/>
    <property type="project" value="UniProtKB-KW"/>
</dbReference>
<evidence type="ECO:0000313" key="5">
    <source>
        <dbReference type="EMBL" id="PTQ48191.1"/>
    </source>
</evidence>
<dbReference type="AlphaFoldDB" id="A0A2R6XQ01"/>
<keyword evidence="3" id="KW-0804">Transcription</keyword>
<dbReference type="Proteomes" id="UP000244005">
    <property type="component" value="Unassembled WGS sequence"/>
</dbReference>
<gene>
    <name evidence="5" type="ORF">MARPO_0006s0205</name>
</gene>
<dbReference type="CDD" id="cd10017">
    <property type="entry name" value="B3_DNA"/>
    <property type="match status" value="1"/>
</dbReference>
<keyword evidence="1" id="KW-0805">Transcription regulation</keyword>
<dbReference type="InterPro" id="IPR015300">
    <property type="entry name" value="DNA-bd_pseudobarrel_sf"/>
</dbReference>
<reference evidence="6" key="1">
    <citation type="journal article" date="2017" name="Cell">
        <title>Insights into land plant evolution garnered from the Marchantia polymorpha genome.</title>
        <authorList>
            <person name="Bowman J.L."/>
            <person name="Kohchi T."/>
            <person name="Yamato K.T."/>
            <person name="Jenkins J."/>
            <person name="Shu S."/>
            <person name="Ishizaki K."/>
            <person name="Yamaoka S."/>
            <person name="Nishihama R."/>
            <person name="Nakamura Y."/>
            <person name="Berger F."/>
            <person name="Adam C."/>
            <person name="Aki S.S."/>
            <person name="Althoff F."/>
            <person name="Araki T."/>
            <person name="Arteaga-Vazquez M.A."/>
            <person name="Balasubrmanian S."/>
            <person name="Barry K."/>
            <person name="Bauer D."/>
            <person name="Boehm C.R."/>
            <person name="Briginshaw L."/>
            <person name="Caballero-Perez J."/>
            <person name="Catarino B."/>
            <person name="Chen F."/>
            <person name="Chiyoda S."/>
            <person name="Chovatia M."/>
            <person name="Davies K.M."/>
            <person name="Delmans M."/>
            <person name="Demura T."/>
            <person name="Dierschke T."/>
            <person name="Dolan L."/>
            <person name="Dorantes-Acosta A.E."/>
            <person name="Eklund D.M."/>
            <person name="Florent S.N."/>
            <person name="Flores-Sandoval E."/>
            <person name="Fujiyama A."/>
            <person name="Fukuzawa H."/>
            <person name="Galik B."/>
            <person name="Grimanelli D."/>
            <person name="Grimwood J."/>
            <person name="Grossniklaus U."/>
            <person name="Hamada T."/>
            <person name="Haseloff J."/>
            <person name="Hetherington A.J."/>
            <person name="Higo A."/>
            <person name="Hirakawa Y."/>
            <person name="Hundley H.N."/>
            <person name="Ikeda Y."/>
            <person name="Inoue K."/>
            <person name="Inoue S.I."/>
            <person name="Ishida S."/>
            <person name="Jia Q."/>
            <person name="Kakita M."/>
            <person name="Kanazawa T."/>
            <person name="Kawai Y."/>
            <person name="Kawashima T."/>
            <person name="Kennedy M."/>
            <person name="Kinose K."/>
            <person name="Kinoshita T."/>
            <person name="Kohara Y."/>
            <person name="Koide E."/>
            <person name="Komatsu K."/>
            <person name="Kopischke S."/>
            <person name="Kubo M."/>
            <person name="Kyozuka J."/>
            <person name="Lagercrantz U."/>
            <person name="Lin S.S."/>
            <person name="Lindquist E."/>
            <person name="Lipzen A.M."/>
            <person name="Lu C.W."/>
            <person name="De Luna E."/>
            <person name="Martienssen R.A."/>
            <person name="Minamino N."/>
            <person name="Mizutani M."/>
            <person name="Mizutani M."/>
            <person name="Mochizuki N."/>
            <person name="Monte I."/>
            <person name="Mosher R."/>
            <person name="Nagasaki H."/>
            <person name="Nakagami H."/>
            <person name="Naramoto S."/>
            <person name="Nishitani K."/>
            <person name="Ohtani M."/>
            <person name="Okamoto T."/>
            <person name="Okumura M."/>
            <person name="Phillips J."/>
            <person name="Pollak B."/>
            <person name="Reinders A."/>
            <person name="Rovekamp M."/>
            <person name="Sano R."/>
            <person name="Sawa S."/>
            <person name="Schmid M.W."/>
            <person name="Shirakawa M."/>
            <person name="Solano R."/>
            <person name="Spunde A."/>
            <person name="Suetsugu N."/>
            <person name="Sugano S."/>
            <person name="Sugiyama A."/>
            <person name="Sun R."/>
            <person name="Suzuki Y."/>
            <person name="Takenaka M."/>
            <person name="Takezawa D."/>
            <person name="Tomogane H."/>
            <person name="Tsuzuki M."/>
            <person name="Ueda T."/>
            <person name="Umeda M."/>
            <person name="Ward J.M."/>
            <person name="Watanabe Y."/>
            <person name="Yazaki K."/>
            <person name="Yokoyama R."/>
            <person name="Yoshitake Y."/>
            <person name="Yotsui I."/>
            <person name="Zachgo S."/>
            <person name="Schmutz J."/>
        </authorList>
    </citation>
    <scope>NUCLEOTIDE SEQUENCE [LARGE SCALE GENOMIC DNA]</scope>
    <source>
        <strain evidence="6">Tak-1</strain>
    </source>
</reference>
<keyword evidence="2" id="KW-0238">DNA-binding</keyword>
<keyword evidence="4" id="KW-0539">Nucleus</keyword>
<name>A0A2R6XQ01_MARPO</name>
<keyword evidence="6" id="KW-1185">Reference proteome</keyword>
<dbReference type="EMBL" id="KZ772678">
    <property type="protein sequence ID" value="PTQ48191.1"/>
    <property type="molecule type" value="Genomic_DNA"/>
</dbReference>
<organism evidence="5 6">
    <name type="scientific">Marchantia polymorpha</name>
    <name type="common">Common liverwort</name>
    <name type="synonym">Marchantia aquatica</name>
    <dbReference type="NCBI Taxonomy" id="3197"/>
    <lineage>
        <taxon>Eukaryota</taxon>
        <taxon>Viridiplantae</taxon>
        <taxon>Streptophyta</taxon>
        <taxon>Embryophyta</taxon>
        <taxon>Marchantiophyta</taxon>
        <taxon>Marchantiopsida</taxon>
        <taxon>Marchantiidae</taxon>
        <taxon>Marchantiales</taxon>
        <taxon>Marchantiaceae</taxon>
        <taxon>Marchantia</taxon>
    </lineage>
</organism>
<evidence type="ECO:0000256" key="3">
    <source>
        <dbReference type="ARBA" id="ARBA00023163"/>
    </source>
</evidence>
<sequence length="252" mass="29274">MQDPHPVGIRRRRSSSCLRGLELSRVGIRFTAARGRSSFRGEHVIYSRLGRWKAFRVLSSFGLFSMPAQMSTASIGSSTSGDGDPSVHGNLYYKRDVWDHMTLLRNLPEIIQNPHLWRVIERPKKTHGCFDFMDFEPDFCLSFLPTEVTNMMLIYDIDESMWPVKYFPHEYRLGGGWRKFFFNYGFPVGQLLVFELVEYATFRVRPYGVVGSRITLTEEERRMIPRRARPGPVMLEFVRSEQRPTSTLDSST</sequence>
<evidence type="ECO:0000256" key="4">
    <source>
        <dbReference type="ARBA" id="ARBA00023242"/>
    </source>
</evidence>
<dbReference type="SUPFAM" id="SSF101936">
    <property type="entry name" value="DNA-binding pseudobarrel domain"/>
    <property type="match status" value="1"/>
</dbReference>
<evidence type="ECO:0000256" key="2">
    <source>
        <dbReference type="ARBA" id="ARBA00023125"/>
    </source>
</evidence>
<dbReference type="OrthoDB" id="1909330at2759"/>
<dbReference type="InterPro" id="IPR003340">
    <property type="entry name" value="B3_DNA-bd"/>
</dbReference>
<dbReference type="Gene3D" id="2.40.330.10">
    <property type="entry name" value="DNA-binding pseudobarrel domain"/>
    <property type="match status" value="1"/>
</dbReference>
<accession>A0A2R6XQ01</accession>
<evidence type="ECO:0000313" key="6">
    <source>
        <dbReference type="Proteomes" id="UP000244005"/>
    </source>
</evidence>
<evidence type="ECO:0008006" key="7">
    <source>
        <dbReference type="Google" id="ProtNLM"/>
    </source>
</evidence>
<evidence type="ECO:0000256" key="1">
    <source>
        <dbReference type="ARBA" id="ARBA00023015"/>
    </source>
</evidence>
<proteinExistence type="predicted"/>